<organism evidence="1 2">
    <name type="scientific">Pedobacter frigoris</name>
    <dbReference type="NCBI Taxonomy" id="2571272"/>
    <lineage>
        <taxon>Bacteria</taxon>
        <taxon>Pseudomonadati</taxon>
        <taxon>Bacteroidota</taxon>
        <taxon>Sphingobacteriia</taxon>
        <taxon>Sphingobacteriales</taxon>
        <taxon>Sphingobacteriaceae</taxon>
        <taxon>Pedobacter</taxon>
    </lineage>
</organism>
<dbReference type="EMBL" id="SWBQ01000003">
    <property type="protein sequence ID" value="TKC06159.1"/>
    <property type="molecule type" value="Genomic_DNA"/>
</dbReference>
<comment type="caution">
    <text evidence="1">The sequence shown here is derived from an EMBL/GenBank/DDBJ whole genome shotgun (WGS) entry which is preliminary data.</text>
</comment>
<dbReference type="Proteomes" id="UP000307244">
    <property type="component" value="Unassembled WGS sequence"/>
</dbReference>
<dbReference type="InterPro" id="IPR046233">
    <property type="entry name" value="DUF6266"/>
</dbReference>
<dbReference type="AlphaFoldDB" id="A0A4U1CL41"/>
<accession>A0A4U1CL41</accession>
<protein>
    <submittedName>
        <fullName evidence="1">Uncharacterized protein</fullName>
    </submittedName>
</protein>
<dbReference type="Pfam" id="PF19781">
    <property type="entry name" value="DUF6266"/>
    <property type="match status" value="1"/>
</dbReference>
<evidence type="ECO:0000313" key="1">
    <source>
        <dbReference type="EMBL" id="TKC06159.1"/>
    </source>
</evidence>
<sequence length="104" mass="11305">MYSRGHVSPPSSVVMQVNGNDLELSWAAQQESMYCRNTDLATVLVYNADKGKATGSVFETSWGELGCVIAIPAGFLGDDLHCYMSFSSADGKLVGDSRYLVIFR</sequence>
<proteinExistence type="predicted"/>
<keyword evidence="2" id="KW-1185">Reference proteome</keyword>
<gene>
    <name evidence="1" type="ORF">FA047_12600</name>
</gene>
<reference evidence="1 2" key="1">
    <citation type="submission" date="2019-04" db="EMBL/GenBank/DDBJ databases">
        <title>Pedobacter sp. RP-3-15 sp. nov., isolated from Arctic soil.</title>
        <authorList>
            <person name="Dahal R.H."/>
            <person name="Kim D.-U."/>
        </authorList>
    </citation>
    <scope>NUCLEOTIDE SEQUENCE [LARGE SCALE GENOMIC DNA]</scope>
    <source>
        <strain evidence="1 2">RP-3-15</strain>
    </source>
</reference>
<name>A0A4U1CL41_9SPHI</name>
<evidence type="ECO:0000313" key="2">
    <source>
        <dbReference type="Proteomes" id="UP000307244"/>
    </source>
</evidence>